<dbReference type="InterPro" id="IPR004843">
    <property type="entry name" value="Calcineurin-like_PHP"/>
</dbReference>
<evidence type="ECO:0000256" key="13">
    <source>
        <dbReference type="SAM" id="Phobius"/>
    </source>
</evidence>
<feature type="transmembrane region" description="Helical" evidence="13">
    <location>
        <begin position="511"/>
        <end position="531"/>
    </location>
</feature>
<dbReference type="InterPro" id="IPR015914">
    <property type="entry name" value="PAPs_N"/>
</dbReference>
<evidence type="ECO:0000256" key="5">
    <source>
        <dbReference type="ARBA" id="ARBA00022729"/>
    </source>
</evidence>
<dbReference type="GO" id="GO:0046872">
    <property type="term" value="F:metal ion binding"/>
    <property type="evidence" value="ECO:0007669"/>
    <property type="project" value="InterPro"/>
</dbReference>
<dbReference type="InterPro" id="IPR005599">
    <property type="entry name" value="GPI_mannosylTrfase"/>
</dbReference>
<dbReference type="Pfam" id="PF00149">
    <property type="entry name" value="Metallophos"/>
    <property type="match status" value="1"/>
</dbReference>
<feature type="transmembrane region" description="Helical" evidence="13">
    <location>
        <begin position="792"/>
        <end position="812"/>
    </location>
</feature>
<feature type="chain" id="PRO_5015023532" description="Purple acid phosphatase" evidence="12">
    <location>
        <begin position="31"/>
        <end position="1277"/>
    </location>
</feature>
<feature type="domain" description="Saposin B-type" evidence="14">
    <location>
        <begin position="44"/>
        <end position="126"/>
    </location>
</feature>
<dbReference type="PANTHER" id="PTHR45867:SF3">
    <property type="entry name" value="ACID PHOSPHATASE TYPE 7"/>
    <property type="match status" value="1"/>
</dbReference>
<keyword evidence="9" id="KW-1015">Disulfide bond</keyword>
<evidence type="ECO:0000256" key="6">
    <source>
        <dbReference type="ARBA" id="ARBA00022824"/>
    </source>
</evidence>
<keyword evidence="3" id="KW-0808">Transferase</keyword>
<dbReference type="EC" id="3.1.3.2" evidence="12"/>
<dbReference type="Pfam" id="PF14008">
    <property type="entry name" value="Metallophos_C"/>
    <property type="match status" value="1"/>
</dbReference>
<dbReference type="CDD" id="cd00839">
    <property type="entry name" value="MPP_PAPs"/>
    <property type="match status" value="1"/>
</dbReference>
<dbReference type="Pfam" id="PF03901">
    <property type="entry name" value="Glyco_transf_22"/>
    <property type="match status" value="1"/>
</dbReference>
<proteinExistence type="inferred from homology"/>
<feature type="transmembrane region" description="Helical" evidence="13">
    <location>
        <begin position="889"/>
        <end position="919"/>
    </location>
</feature>
<evidence type="ECO:0000256" key="2">
    <source>
        <dbReference type="ARBA" id="ARBA00022676"/>
    </source>
</evidence>
<feature type="transmembrane region" description="Helical" evidence="13">
    <location>
        <begin position="931"/>
        <end position="949"/>
    </location>
</feature>
<evidence type="ECO:0000256" key="4">
    <source>
        <dbReference type="ARBA" id="ARBA00022692"/>
    </source>
</evidence>
<dbReference type="EMBL" id="MDYQ01000018">
    <property type="protein sequence ID" value="PRP87670.1"/>
    <property type="molecule type" value="Genomic_DNA"/>
</dbReference>
<comment type="similarity">
    <text evidence="12">Belongs to the metallophosphoesterase superfamily. Purple acid phosphatase family.</text>
</comment>
<dbReference type="AlphaFoldDB" id="A0A2P6NUS3"/>
<keyword evidence="5 12" id="KW-0732">Signal</keyword>
<evidence type="ECO:0000259" key="14">
    <source>
        <dbReference type="PROSITE" id="PS50015"/>
    </source>
</evidence>
<dbReference type="Gene3D" id="1.10.225.10">
    <property type="entry name" value="Saposin-like"/>
    <property type="match status" value="1"/>
</dbReference>
<protein>
    <recommendedName>
        <fullName evidence="12">Purple acid phosphatase</fullName>
        <ecNumber evidence="12">3.1.3.2</ecNumber>
    </recommendedName>
</protein>
<dbReference type="GO" id="GO:0003993">
    <property type="term" value="F:acid phosphatase activity"/>
    <property type="evidence" value="ECO:0007669"/>
    <property type="project" value="UniProtKB-EC"/>
</dbReference>
<feature type="transmembrane region" description="Helical" evidence="13">
    <location>
        <begin position="708"/>
        <end position="725"/>
    </location>
</feature>
<dbReference type="InterPro" id="IPR008963">
    <property type="entry name" value="Purple_acid_Pase-like_N"/>
</dbReference>
<keyword evidence="2" id="KW-0328">Glycosyltransferase</keyword>
<accession>A0A2P6NUS3</accession>
<keyword evidence="12" id="KW-0378">Hydrolase</keyword>
<feature type="transmembrane region" description="Helical" evidence="13">
    <location>
        <begin position="1035"/>
        <end position="1056"/>
    </location>
</feature>
<evidence type="ECO:0000256" key="11">
    <source>
        <dbReference type="ARBA" id="ARBA00023295"/>
    </source>
</evidence>
<dbReference type="InterPro" id="IPR011001">
    <property type="entry name" value="Saposin-like"/>
</dbReference>
<feature type="transmembrane region" description="Helical" evidence="13">
    <location>
        <begin position="824"/>
        <end position="846"/>
    </location>
</feature>
<keyword evidence="7 13" id="KW-1133">Transmembrane helix</keyword>
<evidence type="ECO:0000256" key="1">
    <source>
        <dbReference type="ARBA" id="ARBA00004477"/>
    </source>
</evidence>
<keyword evidence="16" id="KW-1185">Reference proteome</keyword>
<evidence type="ECO:0000256" key="3">
    <source>
        <dbReference type="ARBA" id="ARBA00022679"/>
    </source>
</evidence>
<dbReference type="SUPFAM" id="SSF56300">
    <property type="entry name" value="Metallo-dependent phosphatases"/>
    <property type="match status" value="1"/>
</dbReference>
<feature type="transmembrane region" description="Helical" evidence="13">
    <location>
        <begin position="762"/>
        <end position="786"/>
    </location>
</feature>
<evidence type="ECO:0000256" key="12">
    <source>
        <dbReference type="RuleBase" id="RU361203"/>
    </source>
</evidence>
<dbReference type="InterPro" id="IPR029052">
    <property type="entry name" value="Metallo-depent_PP-like"/>
</dbReference>
<dbReference type="Gene3D" id="3.60.21.10">
    <property type="match status" value="1"/>
</dbReference>
<evidence type="ECO:0000313" key="15">
    <source>
        <dbReference type="EMBL" id="PRP87670.1"/>
    </source>
</evidence>
<keyword evidence="8 13" id="KW-0472">Membrane</keyword>
<keyword evidence="10" id="KW-0325">Glycoprotein</keyword>
<evidence type="ECO:0000313" key="16">
    <source>
        <dbReference type="Proteomes" id="UP000241769"/>
    </source>
</evidence>
<dbReference type="STRING" id="1890364.A0A2P6NUS3"/>
<evidence type="ECO:0000256" key="8">
    <source>
        <dbReference type="ARBA" id="ARBA00023136"/>
    </source>
</evidence>
<dbReference type="SMART" id="SM00741">
    <property type="entry name" value="SapB"/>
    <property type="match status" value="1"/>
</dbReference>
<evidence type="ECO:0000256" key="10">
    <source>
        <dbReference type="ARBA" id="ARBA00023180"/>
    </source>
</evidence>
<keyword evidence="4 13" id="KW-0812">Transmembrane</keyword>
<dbReference type="PANTHER" id="PTHR45867">
    <property type="entry name" value="PURPLE ACID PHOSPHATASE"/>
    <property type="match status" value="1"/>
</dbReference>
<feature type="signal peptide" evidence="12">
    <location>
        <begin position="1"/>
        <end position="30"/>
    </location>
</feature>
<comment type="catalytic activity">
    <reaction evidence="12">
        <text>a phosphate monoester + H2O = an alcohol + phosphate</text>
        <dbReference type="Rhea" id="RHEA:15017"/>
        <dbReference type="ChEBI" id="CHEBI:15377"/>
        <dbReference type="ChEBI" id="CHEBI:30879"/>
        <dbReference type="ChEBI" id="CHEBI:43474"/>
        <dbReference type="ChEBI" id="CHEBI:67140"/>
        <dbReference type="EC" id="3.1.3.2"/>
    </reaction>
</comment>
<keyword evidence="6" id="KW-0256">Endoplasmic reticulum</keyword>
<dbReference type="Proteomes" id="UP000241769">
    <property type="component" value="Unassembled WGS sequence"/>
</dbReference>
<dbReference type="InParanoid" id="A0A2P6NUS3"/>
<dbReference type="GO" id="GO:0016757">
    <property type="term" value="F:glycosyltransferase activity"/>
    <property type="evidence" value="ECO:0007669"/>
    <property type="project" value="UniProtKB-KW"/>
</dbReference>
<dbReference type="OrthoDB" id="45007at2759"/>
<dbReference type="InterPro" id="IPR041792">
    <property type="entry name" value="MPP_PAP"/>
</dbReference>
<dbReference type="Pfam" id="PF16656">
    <property type="entry name" value="Pur_ac_phosph_N"/>
    <property type="match status" value="1"/>
</dbReference>
<feature type="transmembrane region" description="Helical" evidence="13">
    <location>
        <begin position="737"/>
        <end position="755"/>
    </location>
</feature>
<dbReference type="InterPro" id="IPR025733">
    <property type="entry name" value="PAPs_C"/>
</dbReference>
<comment type="caution">
    <text evidence="15">The sequence shown here is derived from an EMBL/GenBank/DDBJ whole genome shotgun (WGS) entry which is preliminary data.</text>
</comment>
<dbReference type="Gene3D" id="2.60.40.380">
    <property type="entry name" value="Purple acid phosphatase-like, N-terminal"/>
    <property type="match status" value="1"/>
</dbReference>
<dbReference type="InterPro" id="IPR008139">
    <property type="entry name" value="SaposinB_dom"/>
</dbReference>
<dbReference type="PROSITE" id="PS50015">
    <property type="entry name" value="SAP_B"/>
    <property type="match status" value="1"/>
</dbReference>
<evidence type="ECO:0000256" key="9">
    <source>
        <dbReference type="ARBA" id="ARBA00023157"/>
    </source>
</evidence>
<evidence type="ECO:0000256" key="7">
    <source>
        <dbReference type="ARBA" id="ARBA00022989"/>
    </source>
</evidence>
<dbReference type="SUPFAM" id="SSF47862">
    <property type="entry name" value="Saposin"/>
    <property type="match status" value="1"/>
</dbReference>
<reference evidence="15 16" key="1">
    <citation type="journal article" date="2018" name="Genome Biol. Evol.">
        <title>Multiple Roots of Fruiting Body Formation in Amoebozoa.</title>
        <authorList>
            <person name="Hillmann F."/>
            <person name="Forbes G."/>
            <person name="Novohradska S."/>
            <person name="Ferling I."/>
            <person name="Riege K."/>
            <person name="Groth M."/>
            <person name="Westermann M."/>
            <person name="Marz M."/>
            <person name="Spaller T."/>
            <person name="Winckler T."/>
            <person name="Schaap P."/>
            <person name="Glockner G."/>
        </authorList>
    </citation>
    <scope>NUCLEOTIDE SEQUENCE [LARGE SCALE GENOMIC DNA]</scope>
    <source>
        <strain evidence="15 16">Jena</strain>
    </source>
</reference>
<keyword evidence="11" id="KW-0326">Glycosidase</keyword>
<name>A0A2P6NUS3_9EUKA</name>
<gene>
    <name evidence="15" type="ORF">PROFUN_02370</name>
</gene>
<organism evidence="15 16">
    <name type="scientific">Planoprotostelium fungivorum</name>
    <dbReference type="NCBI Taxonomy" id="1890364"/>
    <lineage>
        <taxon>Eukaryota</taxon>
        <taxon>Amoebozoa</taxon>
        <taxon>Evosea</taxon>
        <taxon>Variosea</taxon>
        <taxon>Cavosteliida</taxon>
        <taxon>Cavosteliaceae</taxon>
        <taxon>Planoprotostelium</taxon>
    </lineage>
</organism>
<comment type="subcellular location">
    <subcellularLocation>
        <location evidence="1">Endoplasmic reticulum membrane</location>
        <topology evidence="1">Multi-pass membrane protein</topology>
    </subcellularLocation>
</comment>
<dbReference type="SUPFAM" id="SSF49363">
    <property type="entry name" value="Purple acid phosphatase, N-terminal domain"/>
    <property type="match status" value="1"/>
</dbReference>
<sequence length="1277" mass="145879">MKQIRLFYRANSMLSTRGLCFLALLSISFAVSDFVVPKHITTEGAKTCWMCEATVGAALKAVSLGGDFMGTLHYICNIVPSAERTKCEQLALVVSKYGKDLPYLIAREGYDAKTVCTMFSICKQSCCTQNQPEQVHLALAGDGTNSMVAMWVTMNPDTSIVKWGVSLDLLDVNVLGNSTTYTSGGWSGRIHRAVMTNLKPNTKYYYQVGGAAAGFSEVYSFYTTPSRDVYRFAVIGDMGVDPEAEPTINSLTGIVNSSSIDVLIHNGDISYADGFQHRWDAYFRRMQTVLGNIPYMVCPGNHEINFVNMIGLFGYRYRFSMPGVESGSNSNNYYSWNYGPVHFIALNSESTEDLPAVGNDQIKWLRADLKSVNRQERPWVVVYLHRPLYCSNDDIACKGQAQQLRDALEDVFYNGTVDLVIQAHKHAYERTAPVYKNQMKKGAPVYIVNGVGGNREGTIGFPPVTPDWSLRRVVDWGYALLDASSSKLSIRFLTSSDNLVKDTQHTQDFNIMAALFKIGVGVNFLLTAYLVGRIEQIHQNQEKTFEKVNEGVDRINESLMRIDLRQNETTGYFEKVSQRVEKLESLEKKEKKNVFDQIMKSYRVKARMHTASAGSRQSDPAFFTYPRFLLTLCIFVQFISCFFTEYSADASEGNDVWEPLHYLLYGKGIQSWEWSREYSLKSPLLPLILSIVGKIFQTLGIPKFGTFYLIRFTLGVFGSYALYFFHGAVRKKFGEIVGITTLLLVLFNHTVILYLNRLSLDAFIAILNLFVFSFWMNDQIFLLIFLSTFTAFLRLNYLPIFAIIMMHLIFTFEEKKTPIKIVMMLYAIASIIVMTGLFSAVDTAWYGKFTFTPLNSFLHNILSVSDHLGVRRPDSPFIYIEALIRENNILIFIGGILGVTVTVRQHIYAFPYGVTFFYLQMLTKRQERYMYFLYPILCLYTSIFFFWIAQASFYTPPPVAVDKEDVELVTDGLPPINIDPSKMSTHSHDSTIGKKVKLTRRHGGLVKAITATKNTHYTMENGEIVYREQRFIFPWRAYVIISILLLYSSSGISSMCHRVYRHSTYYSFFHHNVRPTMRDNMNCMSTTPWSSWLLPAECETLYTINIQDEIFQGYNRIAFRRFEDNQKTALVPLEIPNRILLMPATKSVLNDTQKCAKLGSLAPKLSFDNTPLHQAPVDYIFIFGGEGIDKRAADIFLSCTNKPLRNPTMSKNTFYHELVLGKYLTSHYRLLAEVQAGENFYERSMVDRVIGRWMFEYETEEDNRVTTLTAWKRRRRE</sequence>
<dbReference type="GO" id="GO:0005789">
    <property type="term" value="C:endoplasmic reticulum membrane"/>
    <property type="evidence" value="ECO:0007669"/>
    <property type="project" value="UniProtKB-SubCell"/>
</dbReference>
<dbReference type="GO" id="GO:0016798">
    <property type="term" value="F:hydrolase activity, acting on glycosyl bonds"/>
    <property type="evidence" value="ECO:0007669"/>
    <property type="project" value="UniProtKB-KW"/>
</dbReference>